<sequence>MAKKLSFKDLRELSLKELDEAVEQWRKLSRQMKYATGDGAPGGAAGPSGTSQTLLKKANAANWEGKNSEVTKDFVKKTAKEFEDAKQEAAGIYKVLQEAHEQLRSYKNQLGKAVEQALEKNVRVSADGSLSVIPSLQAPGSAPQKDNTQGVKDEIERILEGAARADEKAAATLRALTKNRYQFTGGGLKRAQKEVEGREDADKLVRLLDKGEMTNTRLAQVNGILAKQYDNPYFAERFATRMGGKGTLELWSQLANPSQPTGDPRRRKLLAEVEKNLGRTLGRATRVNSAAMEKWQREVIAQGKHQFITDRTKDAMGPNGFQVMSSLMGHGKYSHGFLRSYGDAMLDYERKSKLSPADLWKLEGNLNAELNFADGAKDKGNDPMAGYLKAVSRNPEFATHLFNDNPDDAKYLIKDRDYFYDHAGRSGPRPGAEALGDALFAGSTGLDPDGPRAEKAELTVQHQQVRDRALGYLAKQEDDMAPELRGAMAKMLGVHGKDTHLSMSSPLGEGPIGQDDLREVTKQISRDPQSHRMLNAYMNHAIIEDMRTEKDHPGDSLLRAGHTVGFLEDSRYQAVDDQKQKDMSKASWDGLWGYEAVGTAAAFMPGGGHIDHAAFAASKAWVEDENSGIAGETKRENIANSELHRKQLIKLRDQWYDLNSGWADSREQYTPTARTDVINGAANDGIQDSRSGAGRY</sequence>
<protein>
    <recommendedName>
        <fullName evidence="3">AG2 protein</fullName>
    </recommendedName>
</protein>
<evidence type="ECO:0000313" key="1">
    <source>
        <dbReference type="EMBL" id="NGO72643.1"/>
    </source>
</evidence>
<comment type="caution">
    <text evidence="1">The sequence shown here is derived from an EMBL/GenBank/DDBJ whole genome shotgun (WGS) entry which is preliminary data.</text>
</comment>
<dbReference type="Proteomes" id="UP000477722">
    <property type="component" value="Unassembled WGS sequence"/>
</dbReference>
<gene>
    <name evidence="1" type="ORF">G5C65_30680</name>
</gene>
<dbReference type="RefSeq" id="WP_165302321.1">
    <property type="nucleotide sequence ID" value="NZ_JAAKZZ010000503.1"/>
</dbReference>
<dbReference type="AlphaFoldDB" id="A0A6G4X5W1"/>
<organism evidence="1 2">
    <name type="scientific">Streptomyces boncukensis</name>
    <dbReference type="NCBI Taxonomy" id="2711219"/>
    <lineage>
        <taxon>Bacteria</taxon>
        <taxon>Bacillati</taxon>
        <taxon>Actinomycetota</taxon>
        <taxon>Actinomycetes</taxon>
        <taxon>Kitasatosporales</taxon>
        <taxon>Streptomycetaceae</taxon>
        <taxon>Streptomyces</taxon>
    </lineage>
</organism>
<keyword evidence="2" id="KW-1185">Reference proteome</keyword>
<evidence type="ECO:0000313" key="2">
    <source>
        <dbReference type="Proteomes" id="UP000477722"/>
    </source>
</evidence>
<proteinExistence type="predicted"/>
<reference evidence="1 2" key="1">
    <citation type="submission" date="2020-02" db="EMBL/GenBank/DDBJ databases">
        <title>Whole-genome analyses of novel actinobacteria.</title>
        <authorList>
            <person name="Sahin N."/>
            <person name="Tatar D."/>
        </authorList>
    </citation>
    <scope>NUCLEOTIDE SEQUENCE [LARGE SCALE GENOMIC DNA]</scope>
    <source>
        <strain evidence="1 2">SB3404</strain>
    </source>
</reference>
<accession>A0A6G4X5W1</accession>
<dbReference type="EMBL" id="JAAKZZ010000503">
    <property type="protein sequence ID" value="NGO72643.1"/>
    <property type="molecule type" value="Genomic_DNA"/>
</dbReference>
<evidence type="ECO:0008006" key="3">
    <source>
        <dbReference type="Google" id="ProtNLM"/>
    </source>
</evidence>
<name>A0A6G4X5W1_9ACTN</name>